<dbReference type="OrthoDB" id="408743at2759"/>
<accession>A0A834Z7U3</accession>
<dbReference type="AlphaFoldDB" id="A0A834Z7U3"/>
<dbReference type="Gene3D" id="3.60.130.10">
    <property type="entry name" value="Clavaminate synthase-like"/>
    <property type="match status" value="1"/>
</dbReference>
<proteinExistence type="predicted"/>
<dbReference type="EMBL" id="JABCRI010000009">
    <property type="protein sequence ID" value="KAF8400950.1"/>
    <property type="molecule type" value="Genomic_DNA"/>
</dbReference>
<evidence type="ECO:0000313" key="3">
    <source>
        <dbReference type="Proteomes" id="UP000655225"/>
    </source>
</evidence>
<dbReference type="GO" id="GO:0016491">
    <property type="term" value="F:oxidoreductase activity"/>
    <property type="evidence" value="ECO:0007669"/>
    <property type="project" value="UniProtKB-KW"/>
</dbReference>
<keyword evidence="1" id="KW-0560">Oxidoreductase</keyword>
<evidence type="ECO:0000313" key="2">
    <source>
        <dbReference type="EMBL" id="KAF8400950.1"/>
    </source>
</evidence>
<dbReference type="SUPFAM" id="SSF51197">
    <property type="entry name" value="Clavaminate synthase-like"/>
    <property type="match status" value="1"/>
</dbReference>
<name>A0A834Z7U3_TETSI</name>
<reference evidence="2 3" key="1">
    <citation type="submission" date="2020-04" db="EMBL/GenBank/DDBJ databases">
        <title>Plant Genome Project.</title>
        <authorList>
            <person name="Zhang R.-G."/>
        </authorList>
    </citation>
    <scope>NUCLEOTIDE SEQUENCE [LARGE SCALE GENOMIC DNA]</scope>
    <source>
        <strain evidence="2">YNK0</strain>
        <tissue evidence="2">Leaf</tissue>
    </source>
</reference>
<keyword evidence="3" id="KW-1185">Reference proteome</keyword>
<organism evidence="2 3">
    <name type="scientific">Tetracentron sinense</name>
    <name type="common">Spur-leaf</name>
    <dbReference type="NCBI Taxonomy" id="13715"/>
    <lineage>
        <taxon>Eukaryota</taxon>
        <taxon>Viridiplantae</taxon>
        <taxon>Streptophyta</taxon>
        <taxon>Embryophyta</taxon>
        <taxon>Tracheophyta</taxon>
        <taxon>Spermatophyta</taxon>
        <taxon>Magnoliopsida</taxon>
        <taxon>Trochodendrales</taxon>
        <taxon>Trochodendraceae</taxon>
        <taxon>Tetracentron</taxon>
    </lineage>
</organism>
<sequence>MKEKYPEFVEKLEEHGLISTWIFGAEDDVSSPIGRRWQSVFLTQDKSTAEERAARLGIKLEWMEDGVKTIMGPKPAIKFDKMRGRKIWFNGMMLAYMGRNNERNDPKRAVAFGDGTPLPANIIYD</sequence>
<dbReference type="InterPro" id="IPR042098">
    <property type="entry name" value="TauD-like_sf"/>
</dbReference>
<gene>
    <name evidence="2" type="ORF">HHK36_014253</name>
</gene>
<dbReference type="Proteomes" id="UP000655225">
    <property type="component" value="Unassembled WGS sequence"/>
</dbReference>
<evidence type="ECO:0000256" key="1">
    <source>
        <dbReference type="ARBA" id="ARBA00023002"/>
    </source>
</evidence>
<comment type="caution">
    <text evidence="2">The sequence shown here is derived from an EMBL/GenBank/DDBJ whole genome shotgun (WGS) entry which is preliminary data.</text>
</comment>
<protein>
    <submittedName>
        <fullName evidence="2">Uncharacterized protein</fullName>
    </submittedName>
</protein>